<dbReference type="NCBIfam" id="TIGR03420">
    <property type="entry name" value="DnaA_homol_Hda"/>
    <property type="match status" value="1"/>
</dbReference>
<feature type="compositionally biased region" description="Basic and acidic residues" evidence="1">
    <location>
        <begin position="158"/>
        <end position="187"/>
    </location>
</feature>
<evidence type="ECO:0000259" key="2">
    <source>
        <dbReference type="Pfam" id="PF22688"/>
    </source>
</evidence>
<feature type="region of interest" description="Disordered" evidence="1">
    <location>
        <begin position="24"/>
        <end position="230"/>
    </location>
</feature>
<organism evidence="3 4">
    <name type="scientific">Pseudoxanthomonas daejeonensis</name>
    <dbReference type="NCBI Taxonomy" id="266062"/>
    <lineage>
        <taxon>Bacteria</taxon>
        <taxon>Pseudomonadati</taxon>
        <taxon>Pseudomonadota</taxon>
        <taxon>Gammaproteobacteria</taxon>
        <taxon>Lysobacterales</taxon>
        <taxon>Lysobacteraceae</taxon>
        <taxon>Pseudoxanthomonas</taxon>
    </lineage>
</organism>
<dbReference type="PANTHER" id="PTHR30050:SF5">
    <property type="entry name" value="DNAA REGULATORY INACTIVATOR HDA"/>
    <property type="match status" value="1"/>
</dbReference>
<dbReference type="Gene3D" id="3.40.50.300">
    <property type="entry name" value="P-loop containing nucleotide triphosphate hydrolases"/>
    <property type="match status" value="1"/>
</dbReference>
<feature type="compositionally biased region" description="Low complexity" evidence="1">
    <location>
        <begin position="57"/>
        <end position="73"/>
    </location>
</feature>
<comment type="caution">
    <text evidence="3">The sequence shown here is derived from an EMBL/GenBank/DDBJ whole genome shotgun (WGS) entry which is preliminary data.</text>
</comment>
<dbReference type="EMBL" id="PDWN01000010">
    <property type="protein sequence ID" value="KAF1693896.1"/>
    <property type="molecule type" value="Genomic_DNA"/>
</dbReference>
<reference evidence="3 4" key="1">
    <citation type="submission" date="2017-10" db="EMBL/GenBank/DDBJ databases">
        <title>Whole genome sequencing of members of genus Pseudoxanthomonas.</title>
        <authorList>
            <person name="Kumar S."/>
            <person name="Bansal K."/>
            <person name="Kaur A."/>
            <person name="Patil P."/>
            <person name="Sharma S."/>
            <person name="Patil P.B."/>
        </authorList>
    </citation>
    <scope>NUCLEOTIDE SEQUENCE [LARGE SCALE GENOMIC DNA]</scope>
    <source>
        <strain evidence="3 4">DSM 17801</strain>
    </source>
</reference>
<evidence type="ECO:0000256" key="1">
    <source>
        <dbReference type="SAM" id="MobiDB-lite"/>
    </source>
</evidence>
<sequence length="491" mass="51842">MGQDALDPGRRIRGDRVRLPVAFGRGDAGLGGQHRAAADPHVLLPARLGHAGRPRSRAGPARPPGHGDAPGARVQRRARCVPARPVRGDDRAGADLRDRPVAGRAQARPADRRDRRVHQLHSLPGRHHRRGPGARRGAGPVAGLRPAAAGAGGRGVHRRPDAGELRADPAHRRRQDRPASDGGDLRDHGRRPAVRLRRHAAGVAGGGGGQRAAALRQGALPGKRPVHRRARGDRARLLCRSEHGGAGCQPGTGAVVSGISGATPQLPLSLRYPPDQRLEGFVGAPEGAIAQLRALAREPGADWLYVEGGPATGKTHLGLAVCAEAEQAGRRAAYLPLRAAAGRLGDALDALDAVDVVALDGLDAIAGDRGDEVALFDFHNRARAAGRGVLYLAGAAPAALPLVLPDLRSRLGQCARIALHPLDDDGRREVLRDRARRRGLVLEEAAIEWLLTRTGRDIAQLAALLERIDRESLAAQRRVTVPFLRGLLPAG</sequence>
<evidence type="ECO:0000313" key="3">
    <source>
        <dbReference type="EMBL" id="KAF1693896.1"/>
    </source>
</evidence>
<feature type="compositionally biased region" description="Basic residues" evidence="1">
    <location>
        <begin position="115"/>
        <end position="133"/>
    </location>
</feature>
<protein>
    <submittedName>
        <fullName evidence="3">DnaA regulatory inactivator Hda</fullName>
    </submittedName>
</protein>
<dbReference type="InterPro" id="IPR055199">
    <property type="entry name" value="Hda_lid"/>
</dbReference>
<proteinExistence type="predicted"/>
<accession>A0ABQ6Z5Z0</accession>
<dbReference type="Pfam" id="PF22688">
    <property type="entry name" value="Hda_lid"/>
    <property type="match status" value="1"/>
</dbReference>
<gene>
    <name evidence="3" type="ORF">CSC65_10880</name>
</gene>
<dbReference type="Gene3D" id="1.10.8.60">
    <property type="match status" value="1"/>
</dbReference>
<dbReference type="PANTHER" id="PTHR30050">
    <property type="entry name" value="CHROMOSOMAL REPLICATION INITIATOR PROTEIN DNAA"/>
    <property type="match status" value="1"/>
</dbReference>
<dbReference type="Proteomes" id="UP000788419">
    <property type="component" value="Unassembled WGS sequence"/>
</dbReference>
<dbReference type="InterPro" id="IPR027417">
    <property type="entry name" value="P-loop_NTPase"/>
</dbReference>
<name>A0ABQ6Z5Z0_9GAMM</name>
<evidence type="ECO:0000313" key="4">
    <source>
        <dbReference type="Proteomes" id="UP000788419"/>
    </source>
</evidence>
<keyword evidence="4" id="KW-1185">Reference proteome</keyword>
<feature type="compositionally biased region" description="Basic residues" evidence="1">
    <location>
        <begin position="188"/>
        <end position="200"/>
    </location>
</feature>
<feature type="domain" description="Hda lid" evidence="2">
    <location>
        <begin position="424"/>
        <end position="488"/>
    </location>
</feature>
<feature type="compositionally biased region" description="Basic and acidic residues" evidence="1">
    <location>
        <begin position="86"/>
        <end position="101"/>
    </location>
</feature>
<dbReference type="InterPro" id="IPR017788">
    <property type="entry name" value="Hda"/>
</dbReference>
<dbReference type="SUPFAM" id="SSF52540">
    <property type="entry name" value="P-loop containing nucleoside triphosphate hydrolases"/>
    <property type="match status" value="1"/>
</dbReference>
<feature type="compositionally biased region" description="Low complexity" evidence="1">
    <location>
        <begin position="135"/>
        <end position="149"/>
    </location>
</feature>